<feature type="site" description="Important for enzyme activity" evidence="7">
    <location>
        <position position="227"/>
    </location>
</feature>
<protein>
    <recommendedName>
        <fullName evidence="2 7">ubiquitinyl hydrolase 1</fullName>
        <ecNumber evidence="2 7">3.4.19.12</ecNumber>
    </recommendedName>
</protein>
<dbReference type="EMBL" id="JBBBZM010000030">
    <property type="protein sequence ID" value="KAL0637772.1"/>
    <property type="molecule type" value="Genomic_DNA"/>
</dbReference>
<evidence type="ECO:0000256" key="6">
    <source>
        <dbReference type="ARBA" id="ARBA00022807"/>
    </source>
</evidence>
<feature type="region of interest" description="Disordered" evidence="8">
    <location>
        <begin position="398"/>
        <end position="438"/>
    </location>
</feature>
<feature type="active site" description="Nucleophile" evidence="7">
    <location>
        <position position="111"/>
    </location>
</feature>
<accession>A0ABR3GPD0</accession>
<name>A0ABR3GPD0_9PEZI</name>
<dbReference type="Proteomes" id="UP001447188">
    <property type="component" value="Unassembled WGS sequence"/>
</dbReference>
<comment type="similarity">
    <text evidence="7">Belongs to the peptidase C12 family.</text>
</comment>
<proteinExistence type="inferred from homology"/>
<feature type="active site" description="Proton donor" evidence="7">
    <location>
        <position position="212"/>
    </location>
</feature>
<evidence type="ECO:0000256" key="3">
    <source>
        <dbReference type="ARBA" id="ARBA00022670"/>
    </source>
</evidence>
<organism evidence="10 11">
    <name type="scientific">Discina gigas</name>
    <dbReference type="NCBI Taxonomy" id="1032678"/>
    <lineage>
        <taxon>Eukaryota</taxon>
        <taxon>Fungi</taxon>
        <taxon>Dikarya</taxon>
        <taxon>Ascomycota</taxon>
        <taxon>Pezizomycotina</taxon>
        <taxon>Pezizomycetes</taxon>
        <taxon>Pezizales</taxon>
        <taxon>Discinaceae</taxon>
        <taxon>Discina</taxon>
    </lineage>
</organism>
<evidence type="ECO:0000256" key="5">
    <source>
        <dbReference type="ARBA" id="ARBA00022801"/>
    </source>
</evidence>
<feature type="site" description="Transition state stabilizer" evidence="7">
    <location>
        <position position="105"/>
    </location>
</feature>
<feature type="compositionally biased region" description="Basic residues" evidence="8">
    <location>
        <begin position="410"/>
        <end position="438"/>
    </location>
</feature>
<comment type="caution">
    <text evidence="10">The sequence shown here is derived from an EMBL/GenBank/DDBJ whole genome shotgun (WGS) entry which is preliminary data.</text>
</comment>
<dbReference type="PANTHER" id="PTHR10589">
    <property type="entry name" value="UBIQUITIN CARBOXYL-TERMINAL HYDROLASE"/>
    <property type="match status" value="1"/>
</dbReference>
<keyword evidence="3 7" id="KW-0645">Protease</keyword>
<evidence type="ECO:0000256" key="7">
    <source>
        <dbReference type="PROSITE-ProRule" id="PRU01393"/>
    </source>
</evidence>
<keyword evidence="11" id="KW-1185">Reference proteome</keyword>
<dbReference type="PANTHER" id="PTHR10589:SF29">
    <property type="entry name" value="UBIQUITIN CARBOXYL-TERMINAL HYDROLASE"/>
    <property type="match status" value="1"/>
</dbReference>
<dbReference type="InterPro" id="IPR038765">
    <property type="entry name" value="Papain-like_cys_pep_sf"/>
</dbReference>
<feature type="domain" description="UCH catalytic" evidence="9">
    <location>
        <begin position="32"/>
        <end position="273"/>
    </location>
</feature>
<dbReference type="EC" id="3.4.19.12" evidence="2 7"/>
<keyword evidence="4 7" id="KW-0833">Ubl conjugation pathway</keyword>
<evidence type="ECO:0000259" key="9">
    <source>
        <dbReference type="PROSITE" id="PS52048"/>
    </source>
</evidence>
<evidence type="ECO:0000256" key="4">
    <source>
        <dbReference type="ARBA" id="ARBA00022786"/>
    </source>
</evidence>
<keyword evidence="6 7" id="KW-0788">Thiol protease</keyword>
<dbReference type="PROSITE" id="PS52048">
    <property type="entry name" value="UCH_DOMAIN"/>
    <property type="match status" value="1"/>
</dbReference>
<evidence type="ECO:0000256" key="1">
    <source>
        <dbReference type="ARBA" id="ARBA00000707"/>
    </source>
</evidence>
<dbReference type="Pfam" id="PF01088">
    <property type="entry name" value="Peptidase_C12"/>
    <property type="match status" value="1"/>
</dbReference>
<reference evidence="10 11" key="1">
    <citation type="submission" date="2024-02" db="EMBL/GenBank/DDBJ databases">
        <title>Discinaceae phylogenomics.</title>
        <authorList>
            <person name="Dirks A.C."/>
            <person name="James T.Y."/>
        </authorList>
    </citation>
    <scope>NUCLEOTIDE SEQUENCE [LARGE SCALE GENOMIC DNA]</scope>
    <source>
        <strain evidence="10 11">ACD0624</strain>
    </source>
</reference>
<comment type="catalytic activity">
    <reaction evidence="1 7">
        <text>Thiol-dependent hydrolysis of ester, thioester, amide, peptide and isopeptide bonds formed by the C-terminal Gly of ubiquitin (a 76-residue protein attached to proteins as an intracellular targeting signal).</text>
        <dbReference type="EC" id="3.4.19.12"/>
    </reaction>
</comment>
<evidence type="ECO:0000256" key="8">
    <source>
        <dbReference type="SAM" id="MobiDB-lite"/>
    </source>
</evidence>
<dbReference type="SUPFAM" id="SSF54001">
    <property type="entry name" value="Cysteine proteinases"/>
    <property type="match status" value="1"/>
</dbReference>
<evidence type="ECO:0000313" key="11">
    <source>
        <dbReference type="Proteomes" id="UP001447188"/>
    </source>
</evidence>
<dbReference type="Gene3D" id="3.40.532.10">
    <property type="entry name" value="Peptidase C12, ubiquitin carboxyl-terminal hydrolase"/>
    <property type="match status" value="1"/>
</dbReference>
<dbReference type="InterPro" id="IPR036959">
    <property type="entry name" value="Peptidase_C12_UCH_sf"/>
</dbReference>
<sequence>MSASKHSSKRQKMQSFASAVDELHTFKRKWAGWTTIESEPVIWNQLLRDIGAQNTQVQEIYGLDEESFTHVNPSYGIIFCLVFNTDYDKSEQETVCPAGLWFANQVPENACATYALLNIIMNSSISLSPELASFKDYSYDLTPPYKGLAVASFEFLKGAHNSFGRKTEMDEFDLGLVKTFNDSKRKAKPREHKKGKKAQEEDELDEDDLAYHYIAYVHVDGAIWELDGLKRQPVRVHTCAHEDWLASMGPKLRERIALYPDAVGRFACLALVPERLPTYRAELLSNATLLGVVETTLQSRDPSWRSFVTKDTQDNYIIIPTHPPVDSVENAEIRALATTQDLFDRHTKLRMMQTDIRQKISDCEKGLAEEATIVERTRHDYEPFIREAARLLTRNGRTRGIHDPNWRSNLGKKRGGVKAKRGAAKTRGKRGGKRGGKR</sequence>
<evidence type="ECO:0000256" key="2">
    <source>
        <dbReference type="ARBA" id="ARBA00012759"/>
    </source>
</evidence>
<evidence type="ECO:0000313" key="10">
    <source>
        <dbReference type="EMBL" id="KAL0637772.1"/>
    </source>
</evidence>
<dbReference type="InterPro" id="IPR001578">
    <property type="entry name" value="Peptidase_C12_UCH"/>
</dbReference>
<keyword evidence="5 7" id="KW-0378">Hydrolase</keyword>
<gene>
    <name evidence="10" type="ORF">Q9L58_003162</name>
</gene>